<gene>
    <name evidence="2" type="ORF">C8N47_12152</name>
</gene>
<dbReference type="AlphaFoldDB" id="A0A2T5BYA6"/>
<comment type="caution">
    <text evidence="2">The sequence shown here is derived from an EMBL/GenBank/DDBJ whole genome shotgun (WGS) entry which is preliminary data.</text>
</comment>
<keyword evidence="1" id="KW-1133">Transmembrane helix</keyword>
<evidence type="ECO:0000256" key="1">
    <source>
        <dbReference type="SAM" id="Phobius"/>
    </source>
</evidence>
<dbReference type="InterPro" id="IPR011990">
    <property type="entry name" value="TPR-like_helical_dom_sf"/>
</dbReference>
<keyword evidence="3" id="KW-1185">Reference proteome</keyword>
<sequence>MATNKDHKQDDNLMEVENALTKSEQFIEDNQKILSIVVGAIIVVIAGYLGFTKLYVAPKEKAAQEEMFFAEQYFEKDSFNLAINGDGTNPGFLDIIEDYSATPAANLANYYVGISYLHIGQYEEALDYLNDFSTDDLVLAPVLEGAKGDCYAELNQADKALSAYKKAYSIENEFTTPVYLLKAGQLMETQGEYSDALEVYQQIKDDYPASTEARTIDKYIARAEMELNK</sequence>
<organism evidence="2 3">
    <name type="scientific">Mangrovibacterium marinum</name>
    <dbReference type="NCBI Taxonomy" id="1639118"/>
    <lineage>
        <taxon>Bacteria</taxon>
        <taxon>Pseudomonadati</taxon>
        <taxon>Bacteroidota</taxon>
        <taxon>Bacteroidia</taxon>
        <taxon>Marinilabiliales</taxon>
        <taxon>Prolixibacteraceae</taxon>
        <taxon>Mangrovibacterium</taxon>
    </lineage>
</organism>
<protein>
    <submittedName>
        <fullName evidence="2">Tetratricopeptide repeat protein</fullName>
    </submittedName>
</protein>
<reference evidence="2 3" key="1">
    <citation type="submission" date="2018-04" db="EMBL/GenBank/DDBJ databases">
        <title>Genomic Encyclopedia of Archaeal and Bacterial Type Strains, Phase II (KMG-II): from individual species to whole genera.</title>
        <authorList>
            <person name="Goeker M."/>
        </authorList>
    </citation>
    <scope>NUCLEOTIDE SEQUENCE [LARGE SCALE GENOMIC DNA]</scope>
    <source>
        <strain evidence="2 3">DSM 28823</strain>
    </source>
</reference>
<dbReference type="InterPro" id="IPR019734">
    <property type="entry name" value="TPR_rpt"/>
</dbReference>
<proteinExistence type="predicted"/>
<name>A0A2T5BYA6_9BACT</name>
<dbReference type="EMBL" id="QAAD01000021">
    <property type="protein sequence ID" value="PTN06799.1"/>
    <property type="molecule type" value="Genomic_DNA"/>
</dbReference>
<dbReference type="SUPFAM" id="SSF48452">
    <property type="entry name" value="TPR-like"/>
    <property type="match status" value="1"/>
</dbReference>
<evidence type="ECO:0000313" key="2">
    <source>
        <dbReference type="EMBL" id="PTN06799.1"/>
    </source>
</evidence>
<dbReference type="Pfam" id="PF13174">
    <property type="entry name" value="TPR_6"/>
    <property type="match status" value="2"/>
</dbReference>
<dbReference type="Proteomes" id="UP000243525">
    <property type="component" value="Unassembled WGS sequence"/>
</dbReference>
<keyword evidence="1" id="KW-0812">Transmembrane</keyword>
<accession>A0A2T5BYA6</accession>
<dbReference type="RefSeq" id="WP_107823530.1">
    <property type="nucleotide sequence ID" value="NZ_OY782574.1"/>
</dbReference>
<feature type="transmembrane region" description="Helical" evidence="1">
    <location>
        <begin position="33"/>
        <end position="51"/>
    </location>
</feature>
<evidence type="ECO:0000313" key="3">
    <source>
        <dbReference type="Proteomes" id="UP000243525"/>
    </source>
</evidence>
<dbReference type="OrthoDB" id="9808622at2"/>
<keyword evidence="1" id="KW-0472">Membrane</keyword>
<dbReference type="Gene3D" id="1.25.40.10">
    <property type="entry name" value="Tetratricopeptide repeat domain"/>
    <property type="match status" value="2"/>
</dbReference>